<comment type="similarity">
    <text evidence="1">Belongs to the universal ribosomal protein uS7 family.</text>
</comment>
<dbReference type="PaxDb" id="121845-A0A1S3DTC8"/>
<reference evidence="6" key="1">
    <citation type="submission" date="2025-08" db="UniProtKB">
        <authorList>
            <consortium name="RefSeq"/>
        </authorList>
    </citation>
    <scope>IDENTIFICATION</scope>
</reference>
<proteinExistence type="inferred from homology"/>
<dbReference type="InterPro" id="IPR036823">
    <property type="entry name" value="Ribosomal_uS7_dom_sf"/>
</dbReference>
<dbReference type="GO" id="GO:1990904">
    <property type="term" value="C:ribonucleoprotein complex"/>
    <property type="evidence" value="ECO:0007669"/>
    <property type="project" value="UniProtKB-KW"/>
</dbReference>
<keyword evidence="3" id="KW-0687">Ribonucleoprotein</keyword>
<dbReference type="STRING" id="121845.A0A1S3DTC8"/>
<protein>
    <submittedName>
        <fullName evidence="6">28S ribosomal protein S7, mitochondrial-like</fullName>
    </submittedName>
</protein>
<dbReference type="Gene3D" id="1.10.455.10">
    <property type="entry name" value="Ribosomal protein S7 domain"/>
    <property type="match status" value="1"/>
</dbReference>
<evidence type="ECO:0000259" key="4">
    <source>
        <dbReference type="Pfam" id="PF00177"/>
    </source>
</evidence>
<evidence type="ECO:0000313" key="6">
    <source>
        <dbReference type="RefSeq" id="XP_008486758.1"/>
    </source>
</evidence>
<evidence type="ECO:0000256" key="1">
    <source>
        <dbReference type="ARBA" id="ARBA00007151"/>
    </source>
</evidence>
<evidence type="ECO:0000256" key="3">
    <source>
        <dbReference type="ARBA" id="ARBA00023274"/>
    </source>
</evidence>
<keyword evidence="5" id="KW-1185">Reference proteome</keyword>
<dbReference type="OrthoDB" id="9972728at2759"/>
<dbReference type="InterPro" id="IPR000235">
    <property type="entry name" value="Ribosomal_uS7"/>
</dbReference>
<dbReference type="GO" id="GO:0006412">
    <property type="term" value="P:translation"/>
    <property type="evidence" value="ECO:0007669"/>
    <property type="project" value="InterPro"/>
</dbReference>
<gene>
    <name evidence="6" type="primary">LOC103523494</name>
</gene>
<dbReference type="SUPFAM" id="SSF47973">
    <property type="entry name" value="Ribosomal protein S7"/>
    <property type="match status" value="1"/>
</dbReference>
<evidence type="ECO:0000256" key="2">
    <source>
        <dbReference type="ARBA" id="ARBA00022980"/>
    </source>
</evidence>
<organism evidence="5 6">
    <name type="scientific">Diaphorina citri</name>
    <name type="common">Asian citrus psyllid</name>
    <dbReference type="NCBI Taxonomy" id="121845"/>
    <lineage>
        <taxon>Eukaryota</taxon>
        <taxon>Metazoa</taxon>
        <taxon>Ecdysozoa</taxon>
        <taxon>Arthropoda</taxon>
        <taxon>Hexapoda</taxon>
        <taxon>Insecta</taxon>
        <taxon>Pterygota</taxon>
        <taxon>Neoptera</taxon>
        <taxon>Paraneoptera</taxon>
        <taxon>Hemiptera</taxon>
        <taxon>Sternorrhyncha</taxon>
        <taxon>Psylloidea</taxon>
        <taxon>Psyllidae</taxon>
        <taxon>Diaphorininae</taxon>
        <taxon>Diaphorina</taxon>
    </lineage>
</organism>
<dbReference type="RefSeq" id="XP_008486758.1">
    <property type="nucleotide sequence ID" value="XM_008488536.3"/>
</dbReference>
<dbReference type="InterPro" id="IPR023798">
    <property type="entry name" value="Ribosomal_uS7_dom"/>
</dbReference>
<sequence>MLIPKLVYPQALLFTRASIFKTAVRSASFGPQFIDPIFKHEDIDRIIANNELKNYTDVPVKPPTSFQTCSTFYNPVKEKFINYMMKKGNKELAREVFEYTVKSIKRIQIEKYNKATSDEERESIILDPYVIIDKAIENTKPILKLRSIKRAAVTYQVPIPISDKEARFKCMKWHIEIAKDKPSEVRFSDNLAQILIDGADNKGKVVKKKTDLHRQCEANRAYAHYYFG</sequence>
<dbReference type="GO" id="GO:0005840">
    <property type="term" value="C:ribosome"/>
    <property type="evidence" value="ECO:0007669"/>
    <property type="project" value="UniProtKB-KW"/>
</dbReference>
<dbReference type="Pfam" id="PF00177">
    <property type="entry name" value="Ribosomal_S7"/>
    <property type="match status" value="1"/>
</dbReference>
<dbReference type="PANTHER" id="PTHR11205">
    <property type="entry name" value="RIBOSOMAL PROTEIN S7"/>
    <property type="match status" value="1"/>
</dbReference>
<dbReference type="OMA" id="HELHKQC"/>
<feature type="domain" description="Small ribosomal subunit protein uS7" evidence="4">
    <location>
        <begin position="70"/>
        <end position="220"/>
    </location>
</feature>
<dbReference type="GeneID" id="103523494"/>
<evidence type="ECO:0000313" key="5">
    <source>
        <dbReference type="Proteomes" id="UP000079169"/>
    </source>
</evidence>
<dbReference type="CDD" id="cd14870">
    <property type="entry name" value="uS7_Mitochondria_Mammalian"/>
    <property type="match status" value="1"/>
</dbReference>
<dbReference type="AlphaFoldDB" id="A0A1S3DTC8"/>
<accession>A0A1S3DTC8</accession>
<name>A0A1S3DTC8_DIACI</name>
<dbReference type="KEGG" id="dci:103523494"/>
<dbReference type="Proteomes" id="UP000079169">
    <property type="component" value="Unplaced"/>
</dbReference>
<keyword evidence="2" id="KW-0689">Ribosomal protein</keyword>